<evidence type="ECO:0000313" key="1">
    <source>
        <dbReference type="EMBL" id="KAH6938259.1"/>
    </source>
</evidence>
<comment type="caution">
    <text evidence="1">The sequence shown here is derived from an EMBL/GenBank/DDBJ whole genome shotgun (WGS) entry which is preliminary data.</text>
</comment>
<dbReference type="Proteomes" id="UP000821845">
    <property type="component" value="Chromosome 2"/>
</dbReference>
<keyword evidence="2" id="KW-1185">Reference proteome</keyword>
<reference evidence="1" key="1">
    <citation type="submission" date="2020-05" db="EMBL/GenBank/DDBJ databases">
        <title>Large-scale comparative analyses of tick genomes elucidate their genetic diversity and vector capacities.</title>
        <authorList>
            <person name="Jia N."/>
            <person name="Wang J."/>
            <person name="Shi W."/>
            <person name="Du L."/>
            <person name="Sun Y."/>
            <person name="Zhan W."/>
            <person name="Jiang J."/>
            <person name="Wang Q."/>
            <person name="Zhang B."/>
            <person name="Ji P."/>
            <person name="Sakyi L.B."/>
            <person name="Cui X."/>
            <person name="Yuan T."/>
            <person name="Jiang B."/>
            <person name="Yang W."/>
            <person name="Lam T.T.-Y."/>
            <person name="Chang Q."/>
            <person name="Ding S."/>
            <person name="Wang X."/>
            <person name="Zhu J."/>
            <person name="Ruan X."/>
            <person name="Zhao L."/>
            <person name="Wei J."/>
            <person name="Que T."/>
            <person name="Du C."/>
            <person name="Cheng J."/>
            <person name="Dai P."/>
            <person name="Han X."/>
            <person name="Huang E."/>
            <person name="Gao Y."/>
            <person name="Liu J."/>
            <person name="Shao H."/>
            <person name="Ye R."/>
            <person name="Li L."/>
            <person name="Wei W."/>
            <person name="Wang X."/>
            <person name="Wang C."/>
            <person name="Yang T."/>
            <person name="Huo Q."/>
            <person name="Li W."/>
            <person name="Guo W."/>
            <person name="Chen H."/>
            <person name="Zhou L."/>
            <person name="Ni X."/>
            <person name="Tian J."/>
            <person name="Zhou Y."/>
            <person name="Sheng Y."/>
            <person name="Liu T."/>
            <person name="Pan Y."/>
            <person name="Xia L."/>
            <person name="Li J."/>
            <person name="Zhao F."/>
            <person name="Cao W."/>
        </authorList>
    </citation>
    <scope>NUCLEOTIDE SEQUENCE</scope>
    <source>
        <strain evidence="1">Hyas-2018</strain>
    </source>
</reference>
<proteinExistence type="predicted"/>
<gene>
    <name evidence="1" type="ORF">HPB50_008306</name>
</gene>
<dbReference type="EMBL" id="CM023482">
    <property type="protein sequence ID" value="KAH6938259.1"/>
    <property type="molecule type" value="Genomic_DNA"/>
</dbReference>
<evidence type="ECO:0000313" key="2">
    <source>
        <dbReference type="Proteomes" id="UP000821845"/>
    </source>
</evidence>
<protein>
    <submittedName>
        <fullName evidence="1">Uncharacterized protein</fullName>
    </submittedName>
</protein>
<accession>A0ACB7T036</accession>
<sequence length="219" mass="24228">MKEDSEEDSDDDEKDSLNDTDVHQPSSSDRSHHVAKATQKSTSCMMERFITDTQLQCKEKESSENCQDSSGTIPQDYETTSVATGTTQDACHGDVGREAEPVKSVADISSLSLGHSQEEAVDGENKDIVPELVTADKSDGQPLEAHTRSEDSRSVRTSYSMTSCTTIAPEEIKARVKKQLTNKERARSKKVIVKGEASAVTRQRRDNRDTVKQDLQFWG</sequence>
<organism evidence="1 2">
    <name type="scientific">Hyalomma asiaticum</name>
    <name type="common">Tick</name>
    <dbReference type="NCBI Taxonomy" id="266040"/>
    <lineage>
        <taxon>Eukaryota</taxon>
        <taxon>Metazoa</taxon>
        <taxon>Ecdysozoa</taxon>
        <taxon>Arthropoda</taxon>
        <taxon>Chelicerata</taxon>
        <taxon>Arachnida</taxon>
        <taxon>Acari</taxon>
        <taxon>Parasitiformes</taxon>
        <taxon>Ixodida</taxon>
        <taxon>Ixodoidea</taxon>
        <taxon>Ixodidae</taxon>
        <taxon>Hyalomminae</taxon>
        <taxon>Hyalomma</taxon>
    </lineage>
</organism>
<name>A0ACB7T036_HYAAI</name>